<name>A0ABR9EIM3_9GAMM</name>
<proteinExistence type="predicted"/>
<dbReference type="EMBL" id="AQGV01000015">
    <property type="protein sequence ID" value="MBE0370279.1"/>
    <property type="molecule type" value="Genomic_DNA"/>
</dbReference>
<evidence type="ECO:0000313" key="1">
    <source>
        <dbReference type="EMBL" id="MBE0370279.1"/>
    </source>
</evidence>
<protein>
    <submittedName>
        <fullName evidence="1">Uncharacterized protein</fullName>
    </submittedName>
</protein>
<organism evidence="1 2">
    <name type="scientific">Pseudoalteromonas aurantia 208</name>
    <dbReference type="NCBI Taxonomy" id="1314867"/>
    <lineage>
        <taxon>Bacteria</taxon>
        <taxon>Pseudomonadati</taxon>
        <taxon>Pseudomonadota</taxon>
        <taxon>Gammaproteobacteria</taxon>
        <taxon>Alteromonadales</taxon>
        <taxon>Pseudoalteromonadaceae</taxon>
        <taxon>Pseudoalteromonas</taxon>
    </lineage>
</organism>
<sequence length="38" mass="4347">MVGAYTLVVIDMCSVVPTFNKVIRKIGIMYTRNTTHHH</sequence>
<evidence type="ECO:0000313" key="2">
    <source>
        <dbReference type="Proteomes" id="UP000615755"/>
    </source>
</evidence>
<accession>A0ABR9EIM3</accession>
<reference evidence="1 2" key="1">
    <citation type="submission" date="2015-03" db="EMBL/GenBank/DDBJ databases">
        <title>Genome sequence of Pseudoalteromonas aurantia.</title>
        <authorList>
            <person name="Xie B.-B."/>
            <person name="Rong J.-C."/>
            <person name="Qin Q.-L."/>
            <person name="Zhang Y.-Z."/>
        </authorList>
    </citation>
    <scope>NUCLEOTIDE SEQUENCE [LARGE SCALE GENOMIC DNA]</scope>
    <source>
        <strain evidence="1 2">208</strain>
    </source>
</reference>
<comment type="caution">
    <text evidence="1">The sequence shown here is derived from an EMBL/GenBank/DDBJ whole genome shotgun (WGS) entry which is preliminary data.</text>
</comment>
<gene>
    <name evidence="1" type="ORF">PAUR_b0275</name>
</gene>
<dbReference type="Proteomes" id="UP000615755">
    <property type="component" value="Unassembled WGS sequence"/>
</dbReference>
<keyword evidence="2" id="KW-1185">Reference proteome</keyword>